<evidence type="ECO:0000256" key="4">
    <source>
        <dbReference type="ARBA" id="ARBA00022833"/>
    </source>
</evidence>
<dbReference type="Gene3D" id="4.10.1000.10">
    <property type="entry name" value="Zinc finger, CCCH-type"/>
    <property type="match status" value="2"/>
</dbReference>
<feature type="domain" description="C3H1-type" evidence="6">
    <location>
        <begin position="275"/>
        <end position="302"/>
    </location>
</feature>
<proteinExistence type="predicted"/>
<comment type="caution">
    <text evidence="7">The sequence shown here is derived from an EMBL/GenBank/DDBJ whole genome shotgun (WGS) entry which is preliminary data.</text>
</comment>
<feature type="zinc finger region" description="C3H1-type" evidence="5">
    <location>
        <begin position="275"/>
        <end position="302"/>
    </location>
</feature>
<name>A0A9J6A337_SOLCO</name>
<accession>A0A9J6A337</accession>
<evidence type="ECO:0000259" key="6">
    <source>
        <dbReference type="PROSITE" id="PS50103"/>
    </source>
</evidence>
<protein>
    <recommendedName>
        <fullName evidence="6">C3H1-type domain-containing protein</fullName>
    </recommendedName>
</protein>
<feature type="zinc finger region" description="C3H1-type" evidence="5">
    <location>
        <begin position="332"/>
        <end position="360"/>
    </location>
</feature>
<keyword evidence="3 5" id="KW-0863">Zinc-finger</keyword>
<dbReference type="PANTHER" id="PTHR12547:SF18">
    <property type="entry name" value="PROTEIN TIS11"/>
    <property type="match status" value="1"/>
</dbReference>
<dbReference type="Proteomes" id="UP000824120">
    <property type="component" value="Chromosome 3"/>
</dbReference>
<dbReference type="Gene3D" id="6.10.250.3220">
    <property type="match status" value="2"/>
</dbReference>
<evidence type="ECO:0000256" key="1">
    <source>
        <dbReference type="ARBA" id="ARBA00022723"/>
    </source>
</evidence>
<evidence type="ECO:0000256" key="3">
    <source>
        <dbReference type="ARBA" id="ARBA00022771"/>
    </source>
</evidence>
<dbReference type="GO" id="GO:0008270">
    <property type="term" value="F:zinc ion binding"/>
    <property type="evidence" value="ECO:0007669"/>
    <property type="project" value="UniProtKB-KW"/>
</dbReference>
<dbReference type="InterPro" id="IPR036855">
    <property type="entry name" value="Znf_CCCH_sf"/>
</dbReference>
<organism evidence="7 8">
    <name type="scientific">Solanum commersonii</name>
    <name type="common">Commerson's wild potato</name>
    <name type="synonym">Commerson's nightshade</name>
    <dbReference type="NCBI Taxonomy" id="4109"/>
    <lineage>
        <taxon>Eukaryota</taxon>
        <taxon>Viridiplantae</taxon>
        <taxon>Streptophyta</taxon>
        <taxon>Embryophyta</taxon>
        <taxon>Tracheophyta</taxon>
        <taxon>Spermatophyta</taxon>
        <taxon>Magnoliopsida</taxon>
        <taxon>eudicotyledons</taxon>
        <taxon>Gunneridae</taxon>
        <taxon>Pentapetalae</taxon>
        <taxon>asterids</taxon>
        <taxon>lamiids</taxon>
        <taxon>Solanales</taxon>
        <taxon>Solanaceae</taxon>
        <taxon>Solanoideae</taxon>
        <taxon>Solaneae</taxon>
        <taxon>Solanum</taxon>
    </lineage>
</organism>
<dbReference type="SUPFAM" id="SSF90229">
    <property type="entry name" value="CCCH zinc finger"/>
    <property type="match status" value="4"/>
</dbReference>
<feature type="zinc finger region" description="C3H1-type" evidence="5">
    <location>
        <begin position="132"/>
        <end position="160"/>
    </location>
</feature>
<dbReference type="EMBL" id="JACXVP010000003">
    <property type="protein sequence ID" value="KAG5618596.1"/>
    <property type="molecule type" value="Genomic_DNA"/>
</dbReference>
<feature type="zinc finger region" description="C3H1-type" evidence="5">
    <location>
        <begin position="45"/>
        <end position="73"/>
    </location>
</feature>
<dbReference type="AlphaFoldDB" id="A0A9J6A337"/>
<keyword evidence="4 5" id="KW-0862">Zinc</keyword>
<feature type="domain" description="C3H1-type" evidence="6">
    <location>
        <begin position="45"/>
        <end position="73"/>
    </location>
</feature>
<evidence type="ECO:0000313" key="7">
    <source>
        <dbReference type="EMBL" id="KAG5618596.1"/>
    </source>
</evidence>
<dbReference type="PANTHER" id="PTHR12547">
    <property type="entry name" value="CCCH ZINC FINGER/TIS11-RELATED"/>
    <property type="match status" value="1"/>
</dbReference>
<dbReference type="PROSITE" id="PS50103">
    <property type="entry name" value="ZF_C3H1"/>
    <property type="match status" value="4"/>
</dbReference>
<dbReference type="InterPro" id="IPR000571">
    <property type="entry name" value="Znf_CCCH"/>
</dbReference>
<feature type="domain" description="C3H1-type" evidence="6">
    <location>
        <begin position="132"/>
        <end position="160"/>
    </location>
</feature>
<keyword evidence="2" id="KW-0677">Repeat</keyword>
<keyword evidence="8" id="KW-1185">Reference proteome</keyword>
<evidence type="ECO:0000256" key="5">
    <source>
        <dbReference type="PROSITE-ProRule" id="PRU00723"/>
    </source>
</evidence>
<evidence type="ECO:0000256" key="2">
    <source>
        <dbReference type="ARBA" id="ARBA00022737"/>
    </source>
</evidence>
<evidence type="ECO:0000313" key="8">
    <source>
        <dbReference type="Proteomes" id="UP000824120"/>
    </source>
</evidence>
<dbReference type="OrthoDB" id="410307at2759"/>
<dbReference type="SMART" id="SM00356">
    <property type="entry name" value="ZnF_C3H1"/>
    <property type="match status" value="4"/>
</dbReference>
<sequence>MSSLVNNSEISSKCDEYSDKKCGSNFNVECVLKKPTETNSRMAQEGNRSICTRFQKWGYCTYGERCRYVHTTGGSTYGPLQGGGYDQSYVEEGKSEYRESAAITIVTGGDEVKNKSYSDNVEPKRFVDFRTRMKTRLCNRWERDGSCFFGARCQFAHGRAALQGYGSSNPLVSSSNAGISAPTKNVAPNEIGSSAPAERRFKWNDVRKISQLFLTDFYKTPNSRKMSRPDNNLEISGKRNEYSANAECESLKKPMEENSRMAQVGNIPIVPTIHDRQEICGQFKRWGTCPYGEKCCHLHSRDEGEPRESSATIIVNDSQGIGQPKTPVDCTQLKNKPCYQWERKNTCFYGANCKFAHGEAEMRSLDSSNPPESRSSVDISSLARNVPVTNVESNEIRTIAQAKCRSKLNDIKRNSRIYADWIESLQPSPESPDTKEN</sequence>
<dbReference type="GO" id="GO:0003729">
    <property type="term" value="F:mRNA binding"/>
    <property type="evidence" value="ECO:0007669"/>
    <property type="project" value="InterPro"/>
</dbReference>
<feature type="domain" description="C3H1-type" evidence="6">
    <location>
        <begin position="332"/>
        <end position="360"/>
    </location>
</feature>
<keyword evidence="1 5" id="KW-0479">Metal-binding</keyword>
<dbReference type="InterPro" id="IPR045877">
    <property type="entry name" value="ZFP36-like"/>
</dbReference>
<gene>
    <name evidence="7" type="ORF">H5410_018420</name>
</gene>
<reference evidence="7 8" key="1">
    <citation type="submission" date="2020-09" db="EMBL/GenBank/DDBJ databases">
        <title>De no assembly of potato wild relative species, Solanum commersonii.</title>
        <authorList>
            <person name="Cho K."/>
        </authorList>
    </citation>
    <scope>NUCLEOTIDE SEQUENCE [LARGE SCALE GENOMIC DNA]</scope>
    <source>
        <strain evidence="7">LZ3.2</strain>
        <tissue evidence="7">Leaf</tissue>
    </source>
</reference>
<dbReference type="Pfam" id="PF00642">
    <property type="entry name" value="zf-CCCH"/>
    <property type="match status" value="3"/>
</dbReference>